<feature type="transmembrane region" description="Helical" evidence="9">
    <location>
        <begin position="79"/>
        <end position="97"/>
    </location>
</feature>
<dbReference type="Pfam" id="PF07730">
    <property type="entry name" value="HisKA_3"/>
    <property type="match status" value="1"/>
</dbReference>
<comment type="catalytic activity">
    <reaction evidence="1">
        <text>ATP + protein L-histidine = ADP + protein N-phospho-L-histidine.</text>
        <dbReference type="EC" id="2.7.13.3"/>
    </reaction>
</comment>
<reference evidence="13" key="1">
    <citation type="journal article" date="2019" name="Int. J. Syst. Evol. Microbiol.">
        <title>The Global Catalogue of Microorganisms (GCM) 10K type strain sequencing project: providing services to taxonomists for standard genome sequencing and annotation.</title>
        <authorList>
            <consortium name="The Broad Institute Genomics Platform"/>
            <consortium name="The Broad Institute Genome Sequencing Center for Infectious Disease"/>
            <person name="Wu L."/>
            <person name="Ma J."/>
        </authorList>
    </citation>
    <scope>NUCLEOTIDE SEQUENCE [LARGE SCALE GENOMIC DNA]</scope>
    <source>
        <strain evidence="13">CCUG 43304</strain>
    </source>
</reference>
<evidence type="ECO:0000313" key="13">
    <source>
        <dbReference type="Proteomes" id="UP001596306"/>
    </source>
</evidence>
<evidence type="ECO:0000259" key="10">
    <source>
        <dbReference type="Pfam" id="PF02518"/>
    </source>
</evidence>
<evidence type="ECO:0000256" key="7">
    <source>
        <dbReference type="ARBA" id="ARBA00022840"/>
    </source>
</evidence>
<evidence type="ECO:0000256" key="2">
    <source>
        <dbReference type="ARBA" id="ARBA00012438"/>
    </source>
</evidence>
<keyword evidence="13" id="KW-1185">Reference proteome</keyword>
<feature type="transmembrane region" description="Helical" evidence="9">
    <location>
        <begin position="103"/>
        <end position="120"/>
    </location>
</feature>
<dbReference type="PANTHER" id="PTHR24421">
    <property type="entry name" value="NITRATE/NITRITE SENSOR PROTEIN NARX-RELATED"/>
    <property type="match status" value="1"/>
</dbReference>
<name>A0ABW1VGV1_9MICO</name>
<evidence type="ECO:0000256" key="3">
    <source>
        <dbReference type="ARBA" id="ARBA00022553"/>
    </source>
</evidence>
<comment type="caution">
    <text evidence="12">The sequence shown here is derived from an EMBL/GenBank/DDBJ whole genome shotgun (WGS) entry which is preliminary data.</text>
</comment>
<keyword evidence="6 12" id="KW-0418">Kinase</keyword>
<evidence type="ECO:0000256" key="5">
    <source>
        <dbReference type="ARBA" id="ARBA00022741"/>
    </source>
</evidence>
<keyword evidence="9" id="KW-0812">Transmembrane</keyword>
<protein>
    <recommendedName>
        <fullName evidence="2">histidine kinase</fullName>
        <ecNumber evidence="2">2.7.13.3</ecNumber>
    </recommendedName>
</protein>
<feature type="transmembrane region" description="Helical" evidence="9">
    <location>
        <begin position="127"/>
        <end position="145"/>
    </location>
</feature>
<keyword evidence="7" id="KW-0067">ATP-binding</keyword>
<keyword evidence="9" id="KW-1133">Transmembrane helix</keyword>
<evidence type="ECO:0000256" key="8">
    <source>
        <dbReference type="ARBA" id="ARBA00023012"/>
    </source>
</evidence>
<dbReference type="RefSeq" id="WP_386732697.1">
    <property type="nucleotide sequence ID" value="NZ_JBHSTP010000003.1"/>
</dbReference>
<feature type="transmembrane region" description="Helical" evidence="9">
    <location>
        <begin position="151"/>
        <end position="175"/>
    </location>
</feature>
<proteinExistence type="predicted"/>
<feature type="transmembrane region" description="Helical" evidence="9">
    <location>
        <begin position="51"/>
        <end position="72"/>
    </location>
</feature>
<dbReference type="Pfam" id="PF02518">
    <property type="entry name" value="HATPase_c"/>
    <property type="match status" value="1"/>
</dbReference>
<dbReference type="GO" id="GO:0016301">
    <property type="term" value="F:kinase activity"/>
    <property type="evidence" value="ECO:0007669"/>
    <property type="project" value="UniProtKB-KW"/>
</dbReference>
<dbReference type="InterPro" id="IPR011712">
    <property type="entry name" value="Sig_transdc_His_kin_sub3_dim/P"/>
</dbReference>
<dbReference type="Gene3D" id="1.20.5.1930">
    <property type="match status" value="1"/>
</dbReference>
<organism evidence="12 13">
    <name type="scientific">Luethyella okanaganae</name>
    <dbReference type="NCBI Taxonomy" id="69372"/>
    <lineage>
        <taxon>Bacteria</taxon>
        <taxon>Bacillati</taxon>
        <taxon>Actinomycetota</taxon>
        <taxon>Actinomycetes</taxon>
        <taxon>Micrococcales</taxon>
        <taxon>Microbacteriaceae</taxon>
        <taxon>Luethyella</taxon>
    </lineage>
</organism>
<feature type="transmembrane region" description="Helical" evidence="9">
    <location>
        <begin position="20"/>
        <end position="45"/>
    </location>
</feature>
<dbReference type="InterPro" id="IPR050482">
    <property type="entry name" value="Sensor_HK_TwoCompSys"/>
</dbReference>
<keyword evidence="9" id="KW-0472">Membrane</keyword>
<dbReference type="EC" id="2.7.13.3" evidence="2"/>
<evidence type="ECO:0000256" key="9">
    <source>
        <dbReference type="SAM" id="Phobius"/>
    </source>
</evidence>
<dbReference type="EMBL" id="JBHSTP010000003">
    <property type="protein sequence ID" value="MFC6357161.1"/>
    <property type="molecule type" value="Genomic_DNA"/>
</dbReference>
<keyword evidence="4" id="KW-0808">Transferase</keyword>
<dbReference type="SUPFAM" id="SSF55874">
    <property type="entry name" value="ATPase domain of HSP90 chaperone/DNA topoisomerase II/histidine kinase"/>
    <property type="match status" value="1"/>
</dbReference>
<evidence type="ECO:0000259" key="11">
    <source>
        <dbReference type="Pfam" id="PF07730"/>
    </source>
</evidence>
<accession>A0ABW1VGV1</accession>
<gene>
    <name evidence="12" type="ORF">ACFQB0_13705</name>
</gene>
<dbReference type="Gene3D" id="3.30.565.10">
    <property type="entry name" value="Histidine kinase-like ATPase, C-terminal domain"/>
    <property type="match status" value="1"/>
</dbReference>
<sequence length="412" mass="44219">MSSSADATTPLSRRLLADGLWALGLAIVSVAYFLVTIAVGTSFFGSSIGPAVTAATVWGTVAIFALQAVPILWRSRFPVLSFILVYACFIAAIAVSVDRNLTVTITLLFAVFSLTSLTGWRTWTPVLGLAVALDLIIHLVLAAVASGGLSALIVLAIVSRVIPTYVAPVLAGLLYGSQRRRATLASDYSVALRQARDSQLAVAVASERNRMARELHDVSAHHISGIILQTKAAIRVRESDPATTVELLESIRVEGELTLQSMREVIGVLREDDDEATVAGPTLSRLPDLMASVRTLHPSIDLSVSGDIDDLSPTTSLACFRIIQESLTNARKHAPGSQVAIRLRRTSRELMVEVSNTPVESVPRQPEGRTGYGVLGMRERATMLGGTLRSDRTPDGGWKTHAIIPLERWALA</sequence>
<dbReference type="CDD" id="cd16917">
    <property type="entry name" value="HATPase_UhpB-NarQ-NarX-like"/>
    <property type="match status" value="1"/>
</dbReference>
<evidence type="ECO:0000256" key="4">
    <source>
        <dbReference type="ARBA" id="ARBA00022679"/>
    </source>
</evidence>
<evidence type="ECO:0000256" key="6">
    <source>
        <dbReference type="ARBA" id="ARBA00022777"/>
    </source>
</evidence>
<dbReference type="Proteomes" id="UP001596306">
    <property type="component" value="Unassembled WGS sequence"/>
</dbReference>
<keyword evidence="3" id="KW-0597">Phosphoprotein</keyword>
<feature type="domain" description="Histidine kinase/HSP90-like ATPase" evidence="10">
    <location>
        <begin position="318"/>
        <end position="407"/>
    </location>
</feature>
<feature type="domain" description="Signal transduction histidine kinase subgroup 3 dimerisation and phosphoacceptor" evidence="11">
    <location>
        <begin position="207"/>
        <end position="273"/>
    </location>
</feature>
<evidence type="ECO:0000256" key="1">
    <source>
        <dbReference type="ARBA" id="ARBA00000085"/>
    </source>
</evidence>
<keyword evidence="8" id="KW-0902">Two-component regulatory system</keyword>
<keyword evidence="5" id="KW-0547">Nucleotide-binding</keyword>
<evidence type="ECO:0000313" key="12">
    <source>
        <dbReference type="EMBL" id="MFC6357161.1"/>
    </source>
</evidence>
<dbReference type="InterPro" id="IPR003594">
    <property type="entry name" value="HATPase_dom"/>
</dbReference>
<dbReference type="InterPro" id="IPR036890">
    <property type="entry name" value="HATPase_C_sf"/>
</dbReference>
<dbReference type="PANTHER" id="PTHR24421:SF10">
    <property type="entry name" value="NITRATE_NITRITE SENSOR PROTEIN NARQ"/>
    <property type="match status" value="1"/>
</dbReference>